<proteinExistence type="predicted"/>
<accession>A0A0H1RG80</accession>
<name>A0A0H1RG80_9HYPH</name>
<dbReference type="EMBL" id="LCYG01000016">
    <property type="protein sequence ID" value="KLK94089.1"/>
    <property type="molecule type" value="Genomic_DNA"/>
</dbReference>
<dbReference type="PANTHER" id="PTHR36503:SF2">
    <property type="entry name" value="BLR2408 PROTEIN"/>
    <property type="match status" value="1"/>
</dbReference>
<gene>
    <name evidence="2" type="ORF">AA309_06470</name>
</gene>
<keyword evidence="3" id="KW-1185">Reference proteome</keyword>
<dbReference type="Pfam" id="PF22677">
    <property type="entry name" value="Ble-like_N"/>
    <property type="match status" value="1"/>
</dbReference>
<organism evidence="2 3">
    <name type="scientific">Microvirga vignae</name>
    <dbReference type="NCBI Taxonomy" id="1225564"/>
    <lineage>
        <taxon>Bacteria</taxon>
        <taxon>Pseudomonadati</taxon>
        <taxon>Pseudomonadota</taxon>
        <taxon>Alphaproteobacteria</taxon>
        <taxon>Hyphomicrobiales</taxon>
        <taxon>Methylobacteriaceae</taxon>
        <taxon>Microvirga</taxon>
    </lineage>
</organism>
<dbReference type="PATRIC" id="fig|1225564.3.peg.1770"/>
<dbReference type="PROSITE" id="PS51819">
    <property type="entry name" value="VOC"/>
    <property type="match status" value="1"/>
</dbReference>
<dbReference type="InterPro" id="IPR053863">
    <property type="entry name" value="Glyoxy/Ble-like_N"/>
</dbReference>
<protein>
    <recommendedName>
        <fullName evidence="1">VOC domain-containing protein</fullName>
    </recommendedName>
</protein>
<dbReference type="PANTHER" id="PTHR36503">
    <property type="entry name" value="BLR2520 PROTEIN"/>
    <property type="match status" value="1"/>
</dbReference>
<comment type="caution">
    <text evidence="2">The sequence shown here is derived from an EMBL/GenBank/DDBJ whole genome shotgun (WGS) entry which is preliminary data.</text>
</comment>
<dbReference type="AlphaFoldDB" id="A0A0H1RG80"/>
<dbReference type="OrthoDB" id="9798430at2"/>
<dbReference type="RefSeq" id="WP_047188130.1">
    <property type="nucleotide sequence ID" value="NZ_LCYG01000016.1"/>
</dbReference>
<sequence length="135" mass="15356">MATKIYVNLPVKDLQRSVRFFKAMGFGLNPEFSDESAACMVIADNIFAMLLTEAKFREFARKPVADASRMTEMLTSLSVESRARVNQLVDKALAQGGREVREPEDHGFMFGRSFSDLDGHIWEIIYLDPSRMRQS</sequence>
<evidence type="ECO:0000313" key="2">
    <source>
        <dbReference type="EMBL" id="KLK94089.1"/>
    </source>
</evidence>
<feature type="domain" description="VOC" evidence="1">
    <location>
        <begin position="3"/>
        <end position="127"/>
    </location>
</feature>
<evidence type="ECO:0000313" key="3">
    <source>
        <dbReference type="Proteomes" id="UP000035489"/>
    </source>
</evidence>
<evidence type="ECO:0000259" key="1">
    <source>
        <dbReference type="PROSITE" id="PS51819"/>
    </source>
</evidence>
<dbReference type="InterPro" id="IPR029068">
    <property type="entry name" value="Glyas_Bleomycin-R_OHBP_Dase"/>
</dbReference>
<dbReference type="Gene3D" id="3.10.180.10">
    <property type="entry name" value="2,3-Dihydroxybiphenyl 1,2-Dioxygenase, domain 1"/>
    <property type="match status" value="1"/>
</dbReference>
<dbReference type="SUPFAM" id="SSF54593">
    <property type="entry name" value="Glyoxalase/Bleomycin resistance protein/Dihydroxybiphenyl dioxygenase"/>
    <property type="match status" value="1"/>
</dbReference>
<dbReference type="InterPro" id="IPR037523">
    <property type="entry name" value="VOC_core"/>
</dbReference>
<dbReference type="Proteomes" id="UP000035489">
    <property type="component" value="Unassembled WGS sequence"/>
</dbReference>
<reference evidence="2 3" key="1">
    <citation type="submission" date="2015-05" db="EMBL/GenBank/DDBJ databases">
        <title>Draft genome sequence of Microvirga vignae strain BR3299, a novel nitrogen fixing bacteria isolated from Brazil semi-aired region.</title>
        <authorList>
            <person name="Zilli J.E."/>
            <person name="Passos S.R."/>
            <person name="Leite J."/>
            <person name="Baldani J.I."/>
            <person name="Xavier G.R."/>
            <person name="Rumjaneck N.G."/>
            <person name="Simoes-Araujo J.L."/>
        </authorList>
    </citation>
    <scope>NUCLEOTIDE SEQUENCE [LARGE SCALE GENOMIC DNA]</scope>
    <source>
        <strain evidence="2 3">BR3299</strain>
    </source>
</reference>
<dbReference type="STRING" id="1225564.AA309_06470"/>